<keyword evidence="2" id="KW-1133">Transmembrane helix</keyword>
<keyword evidence="4" id="KW-1185">Reference proteome</keyword>
<feature type="region of interest" description="Disordered" evidence="1">
    <location>
        <begin position="174"/>
        <end position="196"/>
    </location>
</feature>
<reference evidence="3" key="1">
    <citation type="submission" date="2017-08" db="EMBL/GenBank/DDBJ databases">
        <authorList>
            <person name="Polle J.E."/>
            <person name="Barry K."/>
            <person name="Cushman J."/>
            <person name="Schmutz J."/>
            <person name="Tran D."/>
            <person name="Hathwaick L.T."/>
            <person name="Yim W.C."/>
            <person name="Jenkins J."/>
            <person name="Mckie-Krisberg Z.M."/>
            <person name="Prochnik S."/>
            <person name="Lindquist E."/>
            <person name="Dockter R.B."/>
            <person name="Adam C."/>
            <person name="Molina H."/>
            <person name="Bunkerborg J."/>
            <person name="Jin E."/>
            <person name="Buchheim M."/>
            <person name="Magnuson J."/>
        </authorList>
    </citation>
    <scope>NUCLEOTIDE SEQUENCE</scope>
    <source>
        <strain evidence="3">CCAP 19/18</strain>
    </source>
</reference>
<keyword evidence="2" id="KW-0812">Transmembrane</keyword>
<protein>
    <recommendedName>
        <fullName evidence="5">Encoded protein</fullName>
    </recommendedName>
</protein>
<comment type="caution">
    <text evidence="3">The sequence shown here is derived from an EMBL/GenBank/DDBJ whole genome shotgun (WGS) entry which is preliminary data.</text>
</comment>
<name>A0ABQ7G9J8_DUNSA</name>
<dbReference type="EMBL" id="MU069959">
    <property type="protein sequence ID" value="KAF5831292.1"/>
    <property type="molecule type" value="Genomic_DNA"/>
</dbReference>
<feature type="compositionally biased region" description="Low complexity" evidence="1">
    <location>
        <begin position="182"/>
        <end position="195"/>
    </location>
</feature>
<evidence type="ECO:0008006" key="5">
    <source>
        <dbReference type="Google" id="ProtNLM"/>
    </source>
</evidence>
<sequence length="366" mass="38793">MELMPSKECQLLLAATVGTFGIVALNTALFLKRSNSRKQRLTAATRPKQELGDLPGLGSPRKGRPSKEDGASRSSSPSCNSPSRSRLGATSLQQEQAPQRSRFHAPAPIAGAGSTSGLGSNDVSVHQQERMHGPCCKTNEDGAAAGTSAAHEQDEQSAGLASTRPLFATVPPHAAAEQAGLQQQQQQQQQQEQQEPIATVGSNYELQQQCHQQQHQAEQGLTGGDAPGEPVNAAHLQQLINVELGPPKFPVAKPDAPLGLPAESLNSLRQDLQLEGEDARTCDTSDFQELQQPEPLQDEDLAEECKGEEMASSDMASSVQGLERPNLQLEVLTGVAAGQVVKTSNTLQEVWGPTEQRQGCLLGAGG</sequence>
<evidence type="ECO:0000313" key="4">
    <source>
        <dbReference type="Proteomes" id="UP000815325"/>
    </source>
</evidence>
<accession>A0ABQ7G9J8</accession>
<evidence type="ECO:0000256" key="2">
    <source>
        <dbReference type="SAM" id="Phobius"/>
    </source>
</evidence>
<organism evidence="3 4">
    <name type="scientific">Dunaliella salina</name>
    <name type="common">Green alga</name>
    <name type="synonym">Protococcus salinus</name>
    <dbReference type="NCBI Taxonomy" id="3046"/>
    <lineage>
        <taxon>Eukaryota</taxon>
        <taxon>Viridiplantae</taxon>
        <taxon>Chlorophyta</taxon>
        <taxon>core chlorophytes</taxon>
        <taxon>Chlorophyceae</taxon>
        <taxon>CS clade</taxon>
        <taxon>Chlamydomonadales</taxon>
        <taxon>Dunaliellaceae</taxon>
        <taxon>Dunaliella</taxon>
    </lineage>
</organism>
<feature type="region of interest" description="Disordered" evidence="1">
    <location>
        <begin position="37"/>
        <end position="160"/>
    </location>
</feature>
<keyword evidence="2" id="KW-0472">Membrane</keyword>
<evidence type="ECO:0000256" key="1">
    <source>
        <dbReference type="SAM" id="MobiDB-lite"/>
    </source>
</evidence>
<dbReference type="Proteomes" id="UP000815325">
    <property type="component" value="Unassembled WGS sequence"/>
</dbReference>
<evidence type="ECO:0000313" key="3">
    <source>
        <dbReference type="EMBL" id="KAF5831292.1"/>
    </source>
</evidence>
<proteinExistence type="predicted"/>
<feature type="transmembrane region" description="Helical" evidence="2">
    <location>
        <begin position="12"/>
        <end position="31"/>
    </location>
</feature>
<gene>
    <name evidence="3" type="ORF">DUNSADRAFT_13321</name>
</gene>
<feature type="compositionally biased region" description="Polar residues" evidence="1">
    <location>
        <begin position="113"/>
        <end position="126"/>
    </location>
</feature>
<feature type="compositionally biased region" description="Polar residues" evidence="1">
    <location>
        <begin position="88"/>
        <end position="99"/>
    </location>
</feature>
<feature type="compositionally biased region" description="Low complexity" evidence="1">
    <location>
        <begin position="72"/>
        <end position="86"/>
    </location>
</feature>
<feature type="region of interest" description="Disordered" evidence="1">
    <location>
        <begin position="210"/>
        <end position="231"/>
    </location>
</feature>